<feature type="signal peptide" evidence="1">
    <location>
        <begin position="1"/>
        <end position="22"/>
    </location>
</feature>
<dbReference type="RefSeq" id="WP_188678614.1">
    <property type="nucleotide sequence ID" value="NZ_BMKA01000009.1"/>
</dbReference>
<evidence type="ECO:0000313" key="2">
    <source>
        <dbReference type="EMBL" id="GGA31888.1"/>
    </source>
</evidence>
<accession>A0A916R3P7</accession>
<protein>
    <recommendedName>
        <fullName evidence="4">DUF1311 domain-containing protein</fullName>
    </recommendedName>
</protein>
<reference evidence="2" key="2">
    <citation type="submission" date="2020-09" db="EMBL/GenBank/DDBJ databases">
        <authorList>
            <person name="Sun Q."/>
            <person name="Zhou Y."/>
        </authorList>
    </citation>
    <scope>NUCLEOTIDE SEQUENCE</scope>
    <source>
        <strain evidence="2">CGMCC 1.15880</strain>
    </source>
</reference>
<keyword evidence="3" id="KW-1185">Reference proteome</keyword>
<dbReference type="AlphaFoldDB" id="A0A916R3P7"/>
<keyword evidence="1" id="KW-0732">Signal</keyword>
<sequence>MIRFFVTTALIAGFVSVTPVSAQVTITIGSETPRVCPDQPPQPEWVDRIPLREAHNKVLIQQMYRAQSMQAVAESGDCSCETRFPTWENVETTFLEAYADLDRWGATERTEEYRNLANEHRKIAKPICEHQGNW</sequence>
<name>A0A916R3P7_9RHOB</name>
<comment type="caution">
    <text evidence="2">The sequence shown here is derived from an EMBL/GenBank/DDBJ whole genome shotgun (WGS) entry which is preliminary data.</text>
</comment>
<evidence type="ECO:0008006" key="4">
    <source>
        <dbReference type="Google" id="ProtNLM"/>
    </source>
</evidence>
<dbReference type="Proteomes" id="UP000628017">
    <property type="component" value="Unassembled WGS sequence"/>
</dbReference>
<evidence type="ECO:0000313" key="3">
    <source>
        <dbReference type="Proteomes" id="UP000628017"/>
    </source>
</evidence>
<gene>
    <name evidence="2" type="ORF">GCM10011498_36360</name>
</gene>
<feature type="chain" id="PRO_5036743253" description="DUF1311 domain-containing protein" evidence="1">
    <location>
        <begin position="23"/>
        <end position="134"/>
    </location>
</feature>
<proteinExistence type="predicted"/>
<evidence type="ECO:0000256" key="1">
    <source>
        <dbReference type="SAM" id="SignalP"/>
    </source>
</evidence>
<organism evidence="2 3">
    <name type="scientific">Neptunicoccus cionae</name>
    <dbReference type="NCBI Taxonomy" id="2035344"/>
    <lineage>
        <taxon>Bacteria</taxon>
        <taxon>Pseudomonadati</taxon>
        <taxon>Pseudomonadota</taxon>
        <taxon>Alphaproteobacteria</taxon>
        <taxon>Rhodobacterales</taxon>
        <taxon>Paracoccaceae</taxon>
        <taxon>Neptunicoccus</taxon>
    </lineage>
</organism>
<dbReference type="EMBL" id="BMKA01000009">
    <property type="protein sequence ID" value="GGA31888.1"/>
    <property type="molecule type" value="Genomic_DNA"/>
</dbReference>
<reference evidence="2" key="1">
    <citation type="journal article" date="2014" name="Int. J. Syst. Evol. Microbiol.">
        <title>Complete genome sequence of Corynebacterium casei LMG S-19264T (=DSM 44701T), isolated from a smear-ripened cheese.</title>
        <authorList>
            <consortium name="US DOE Joint Genome Institute (JGI-PGF)"/>
            <person name="Walter F."/>
            <person name="Albersmeier A."/>
            <person name="Kalinowski J."/>
            <person name="Ruckert C."/>
        </authorList>
    </citation>
    <scope>NUCLEOTIDE SEQUENCE</scope>
    <source>
        <strain evidence="2">CGMCC 1.15880</strain>
    </source>
</reference>